<accession>A0A291BB12</accession>
<keyword evidence="4" id="KW-1185">Reference proteome</keyword>
<organism evidence="3 4">
    <name type="scientific">Candidatus Enterovibrio altilux</name>
    <dbReference type="NCBI Taxonomy" id="1927128"/>
    <lineage>
        <taxon>Bacteria</taxon>
        <taxon>Pseudomonadati</taxon>
        <taxon>Pseudomonadota</taxon>
        <taxon>Gammaproteobacteria</taxon>
        <taxon>Vibrionales</taxon>
        <taxon>Vibrionaceae</taxon>
        <taxon>Enterovibrio</taxon>
    </lineage>
</organism>
<dbReference type="KEGG" id="elux:BTN50_1769"/>
<keyword evidence="1" id="KW-0472">Membrane</keyword>
<geneLocation type="plasmid" evidence="4">
    <name>pcc2</name>
</geneLocation>
<dbReference type="Gene3D" id="3.40.50.300">
    <property type="entry name" value="P-loop containing nucleotide triphosphate hydrolases"/>
    <property type="match status" value="1"/>
</dbReference>
<keyword evidence="1" id="KW-0812">Transmembrane</keyword>
<dbReference type="Proteomes" id="UP000218160">
    <property type="component" value="Plasmid pCC2"/>
</dbReference>
<name>A0A291BB12_9GAMM</name>
<reference evidence="4" key="1">
    <citation type="submission" date="2017-04" db="EMBL/GenBank/DDBJ databases">
        <title>Genome evolution of the luminous symbionts of deep sea anglerfish.</title>
        <authorList>
            <person name="Hendry T.A."/>
        </authorList>
    </citation>
    <scope>NUCLEOTIDE SEQUENCE [LARGE SCALE GENOMIC DNA]</scope>
    <source>
        <plasmid evidence="4">pcc2</plasmid>
    </source>
</reference>
<dbReference type="InterPro" id="IPR002586">
    <property type="entry name" value="CobQ/CobB/MinD/ParA_Nub-bd_dom"/>
</dbReference>
<keyword evidence="3" id="KW-0614">Plasmid</keyword>
<keyword evidence="1" id="KW-1133">Transmembrane helix</keyword>
<dbReference type="InterPro" id="IPR027417">
    <property type="entry name" value="P-loop_NTPase"/>
</dbReference>
<feature type="transmembrane region" description="Helical" evidence="1">
    <location>
        <begin position="131"/>
        <end position="149"/>
    </location>
</feature>
<dbReference type="OrthoDB" id="5903095at2"/>
<dbReference type="SUPFAM" id="SSF52540">
    <property type="entry name" value="P-loop containing nucleoside triphosphate hydrolases"/>
    <property type="match status" value="1"/>
</dbReference>
<proteinExistence type="predicted"/>
<dbReference type="Pfam" id="PF01656">
    <property type="entry name" value="CbiA"/>
    <property type="match status" value="1"/>
</dbReference>
<dbReference type="RefSeq" id="WP_096619672.1">
    <property type="nucleotide sequence ID" value="NZ_CP020662.1"/>
</dbReference>
<evidence type="ECO:0000313" key="4">
    <source>
        <dbReference type="Proteomes" id="UP000218160"/>
    </source>
</evidence>
<evidence type="ECO:0000313" key="3">
    <source>
        <dbReference type="EMBL" id="ATF10200.1"/>
    </source>
</evidence>
<evidence type="ECO:0000256" key="1">
    <source>
        <dbReference type="SAM" id="Phobius"/>
    </source>
</evidence>
<dbReference type="CDD" id="cd02042">
    <property type="entry name" value="ParAB_family"/>
    <property type="match status" value="1"/>
</dbReference>
<gene>
    <name evidence="3" type="ORF">BTN50_1769</name>
</gene>
<sequence length="174" mass="19764">MQHLIFFNTKGGSGKSTLCEYSAMELQRLGHNVSVENTDQQQHVTLIQNDAADFCLYDTAGAFTHENVKLLRAARDANSLIIVPMNTGKNDLKELPFLVSKLVEYQVREKTRFVFTKTRTKGRILESRRETLVAAGLGLLTLIWVMPVLDDFTEMRQSARTRNVISTFLKEVLK</sequence>
<feature type="domain" description="CobQ/CobB/MinD/ParA nucleotide binding" evidence="2">
    <location>
        <begin position="5"/>
        <end position="147"/>
    </location>
</feature>
<dbReference type="AlphaFoldDB" id="A0A291BB12"/>
<evidence type="ECO:0000259" key="2">
    <source>
        <dbReference type="Pfam" id="PF01656"/>
    </source>
</evidence>
<dbReference type="EMBL" id="CP020662">
    <property type="protein sequence ID" value="ATF10200.1"/>
    <property type="molecule type" value="Genomic_DNA"/>
</dbReference>
<protein>
    <recommendedName>
        <fullName evidence="2">CobQ/CobB/MinD/ParA nucleotide binding domain-containing protein</fullName>
    </recommendedName>
</protein>